<reference evidence="1" key="1">
    <citation type="submission" date="2014-09" db="EMBL/GenBank/DDBJ databases">
        <authorList>
            <person name="Magalhaes I.L.F."/>
            <person name="Oliveira U."/>
            <person name="Santos F.R."/>
            <person name="Vidigal T.H.D.A."/>
            <person name="Brescovit A.D."/>
            <person name="Santos A.J."/>
        </authorList>
    </citation>
    <scope>NUCLEOTIDE SEQUENCE</scope>
    <source>
        <tissue evidence="1">Shoot tissue taken approximately 20 cm above the soil surface</tissue>
    </source>
</reference>
<sequence>MFKLDDDCVLCIRPPNGACGLRYWCQYGT</sequence>
<evidence type="ECO:0000313" key="1">
    <source>
        <dbReference type="EMBL" id="JAD43476.1"/>
    </source>
</evidence>
<reference evidence="1" key="2">
    <citation type="journal article" date="2015" name="Data Brief">
        <title>Shoot transcriptome of the giant reed, Arundo donax.</title>
        <authorList>
            <person name="Barrero R.A."/>
            <person name="Guerrero F.D."/>
            <person name="Moolhuijzen P."/>
            <person name="Goolsby J.A."/>
            <person name="Tidwell J."/>
            <person name="Bellgard S.E."/>
            <person name="Bellgard M.I."/>
        </authorList>
    </citation>
    <scope>NUCLEOTIDE SEQUENCE</scope>
    <source>
        <tissue evidence="1">Shoot tissue taken approximately 20 cm above the soil surface</tissue>
    </source>
</reference>
<name>A0A0A8ZXC9_ARUDO</name>
<protein>
    <submittedName>
        <fullName evidence="1">Uncharacterized protein</fullName>
    </submittedName>
</protein>
<organism evidence="1">
    <name type="scientific">Arundo donax</name>
    <name type="common">Giant reed</name>
    <name type="synonym">Donax arundinaceus</name>
    <dbReference type="NCBI Taxonomy" id="35708"/>
    <lineage>
        <taxon>Eukaryota</taxon>
        <taxon>Viridiplantae</taxon>
        <taxon>Streptophyta</taxon>
        <taxon>Embryophyta</taxon>
        <taxon>Tracheophyta</taxon>
        <taxon>Spermatophyta</taxon>
        <taxon>Magnoliopsida</taxon>
        <taxon>Liliopsida</taxon>
        <taxon>Poales</taxon>
        <taxon>Poaceae</taxon>
        <taxon>PACMAD clade</taxon>
        <taxon>Arundinoideae</taxon>
        <taxon>Arundineae</taxon>
        <taxon>Arundo</taxon>
    </lineage>
</organism>
<proteinExistence type="predicted"/>
<dbReference type="EMBL" id="GBRH01254419">
    <property type="protein sequence ID" value="JAD43476.1"/>
    <property type="molecule type" value="Transcribed_RNA"/>
</dbReference>
<accession>A0A0A8ZXC9</accession>
<dbReference type="AlphaFoldDB" id="A0A0A8ZXC9"/>